<reference evidence="1 2" key="1">
    <citation type="submission" date="2020-03" db="EMBL/GenBank/DDBJ databases">
        <title>Whole genome shotgun sequence of Phytohabitans flavus NBRC 107702.</title>
        <authorList>
            <person name="Komaki H."/>
            <person name="Tamura T."/>
        </authorList>
    </citation>
    <scope>NUCLEOTIDE SEQUENCE [LARGE SCALE GENOMIC DNA]</scope>
    <source>
        <strain evidence="1 2">NBRC 107702</strain>
    </source>
</reference>
<dbReference type="AlphaFoldDB" id="A0A6F8XZV7"/>
<proteinExistence type="predicted"/>
<gene>
    <name evidence="1" type="ORF">Pflav_056710</name>
</gene>
<dbReference type="Proteomes" id="UP000502508">
    <property type="component" value="Chromosome"/>
</dbReference>
<name>A0A6F8XZV7_9ACTN</name>
<reference evidence="1 2" key="2">
    <citation type="submission" date="2020-03" db="EMBL/GenBank/DDBJ databases">
        <authorList>
            <person name="Ichikawa N."/>
            <person name="Kimura A."/>
            <person name="Kitahashi Y."/>
            <person name="Uohara A."/>
        </authorList>
    </citation>
    <scope>NUCLEOTIDE SEQUENCE [LARGE SCALE GENOMIC DNA]</scope>
    <source>
        <strain evidence="1 2">NBRC 107702</strain>
    </source>
</reference>
<keyword evidence="2" id="KW-1185">Reference proteome</keyword>
<dbReference type="KEGG" id="pfla:Pflav_056710"/>
<evidence type="ECO:0000313" key="2">
    <source>
        <dbReference type="Proteomes" id="UP000502508"/>
    </source>
</evidence>
<organism evidence="1 2">
    <name type="scientific">Phytohabitans flavus</name>
    <dbReference type="NCBI Taxonomy" id="1076124"/>
    <lineage>
        <taxon>Bacteria</taxon>
        <taxon>Bacillati</taxon>
        <taxon>Actinomycetota</taxon>
        <taxon>Actinomycetes</taxon>
        <taxon>Micromonosporales</taxon>
        <taxon>Micromonosporaceae</taxon>
    </lineage>
</organism>
<accession>A0A6F8XZV7</accession>
<dbReference type="EMBL" id="AP022870">
    <property type="protein sequence ID" value="BCB79261.1"/>
    <property type="molecule type" value="Genomic_DNA"/>
</dbReference>
<sequence length="69" mass="7425">MAVRHLLPWATEGHTGDVATPGRVGRTAVRCFVAMTIQIQTDQRKKLIHIRKNSTNGDLDGMTLGGAPG</sequence>
<protein>
    <submittedName>
        <fullName evidence="1">Uncharacterized protein</fullName>
    </submittedName>
</protein>
<evidence type="ECO:0000313" key="1">
    <source>
        <dbReference type="EMBL" id="BCB79261.1"/>
    </source>
</evidence>